<dbReference type="RefSeq" id="WP_054549044.1">
    <property type="nucleotide sequence ID" value="NZ_CANLUV010000001.1"/>
</dbReference>
<reference evidence="1 2" key="1">
    <citation type="submission" date="2023-04" db="EMBL/GenBank/DDBJ databases">
        <title>Genomic of Lysinibacillus capsici TSBLM.</title>
        <authorList>
            <person name="Hu X.S."/>
            <person name="Yu C.H."/>
        </authorList>
    </citation>
    <scope>NUCLEOTIDE SEQUENCE [LARGE SCALE GENOMIC DNA]</scope>
    <source>
        <strain evidence="1 2">TSBLM</strain>
    </source>
</reference>
<proteinExistence type="predicted"/>
<keyword evidence="2" id="KW-1185">Reference proteome</keyword>
<dbReference type="EMBL" id="CP122283">
    <property type="protein sequence ID" value="WGF37373.1"/>
    <property type="molecule type" value="Genomic_DNA"/>
</dbReference>
<evidence type="ECO:0000313" key="1">
    <source>
        <dbReference type="EMBL" id="WGF37373.1"/>
    </source>
</evidence>
<name>A0ABY8KCZ2_9BACI</name>
<accession>A0ABY8KCZ2</accession>
<dbReference type="Proteomes" id="UP001244564">
    <property type="component" value="Chromosome"/>
</dbReference>
<gene>
    <name evidence="1" type="ORF">QBO96_16905</name>
</gene>
<evidence type="ECO:0000313" key="2">
    <source>
        <dbReference type="Proteomes" id="UP001244564"/>
    </source>
</evidence>
<sequence>MLKQLLENRIVNRHYLGLTFQQHVYELKNCEEVLGVKAKSLHIENRHIAVGYIADDSIFFKSAHFGNTMVTLTDGIHQAIVQLFVQHSGEICIEVKPYIKHANIVPVYFRTILADTAIAIDLKGALKKFLVTHHYMIEADTIMEVHYQSMHPYVLKNSYAGHFVLGCTPDGRQVTGAEEYTLANRIANLKFSHIIIQQQGIPKLIALNILLTFVITNKIFVTNELSM</sequence>
<organism evidence="1 2">
    <name type="scientific">Lysinibacillus capsici</name>
    <dbReference type="NCBI Taxonomy" id="2115968"/>
    <lineage>
        <taxon>Bacteria</taxon>
        <taxon>Bacillati</taxon>
        <taxon>Bacillota</taxon>
        <taxon>Bacilli</taxon>
        <taxon>Bacillales</taxon>
        <taxon>Bacillaceae</taxon>
        <taxon>Lysinibacillus</taxon>
    </lineage>
</organism>
<protein>
    <submittedName>
        <fullName evidence="1">Uncharacterized protein</fullName>
    </submittedName>
</protein>